<reference evidence="1 2" key="1">
    <citation type="submission" date="2017-10" db="EMBL/GenBank/DDBJ databases">
        <title>Draft genome of Longimonas halophila.</title>
        <authorList>
            <person name="Goh K.M."/>
            <person name="Shamsir M.S."/>
            <person name="Lim S.W."/>
        </authorList>
    </citation>
    <scope>NUCLEOTIDE SEQUENCE [LARGE SCALE GENOMIC DNA]</scope>
    <source>
        <strain evidence="1 2">KCTC 42399</strain>
    </source>
</reference>
<dbReference type="OrthoDB" id="9809953at2"/>
<protein>
    <recommendedName>
        <fullName evidence="3">PorV/PorQ family protein</fullName>
    </recommendedName>
</protein>
<dbReference type="Proteomes" id="UP000221024">
    <property type="component" value="Unassembled WGS sequence"/>
</dbReference>
<comment type="caution">
    <text evidence="1">The sequence shown here is derived from an EMBL/GenBank/DDBJ whole genome shotgun (WGS) entry which is preliminary data.</text>
</comment>
<proteinExistence type="predicted"/>
<evidence type="ECO:0000313" key="2">
    <source>
        <dbReference type="Proteomes" id="UP000221024"/>
    </source>
</evidence>
<accession>A0A2H3NJB3</accession>
<dbReference type="RefSeq" id="WP_141491702.1">
    <property type="nucleotide sequence ID" value="NZ_PDEP01000013.1"/>
</dbReference>
<evidence type="ECO:0008006" key="3">
    <source>
        <dbReference type="Google" id="ProtNLM"/>
    </source>
</evidence>
<name>A0A2H3NJB3_9BACT</name>
<dbReference type="NCBIfam" id="NF033709">
    <property type="entry name" value="PorV_fam"/>
    <property type="match status" value="1"/>
</dbReference>
<dbReference type="SUPFAM" id="SSF56935">
    <property type="entry name" value="Porins"/>
    <property type="match status" value="1"/>
</dbReference>
<organism evidence="1 2">
    <name type="scientific">Longimonas halophila</name>
    <dbReference type="NCBI Taxonomy" id="1469170"/>
    <lineage>
        <taxon>Bacteria</taxon>
        <taxon>Pseudomonadati</taxon>
        <taxon>Rhodothermota</taxon>
        <taxon>Rhodothermia</taxon>
        <taxon>Rhodothermales</taxon>
        <taxon>Salisaetaceae</taxon>
        <taxon>Longimonas</taxon>
    </lineage>
</organism>
<keyword evidence="2" id="KW-1185">Reference proteome</keyword>
<dbReference type="EMBL" id="PDEP01000013">
    <property type="protein sequence ID" value="PEN05518.1"/>
    <property type="molecule type" value="Genomic_DNA"/>
</dbReference>
<dbReference type="AlphaFoldDB" id="A0A2H3NJB3"/>
<sequence>MMLRVGWMLSLLLGLLIGPPAAHGQLGGSLSEFGFLRLDTSARSAALGSSLTAAPSTDAAAFYYNPALGTQATSNQVMASYTNFIADSQVGTVAYSHHIDGLATVGAGVRYVDWGSFDGRDAQGVPTGDFAARDVALTVGLATALTERIRYGANVHLVYSAIESARATAAAVDAGIQAHWPEQQWSVAASVHHLGRTLSDFGTASTDLPVDWRIGVAKELAYLPLQVSVTGYDLHNFGTALEDEPPLGQALAHLTLGLELELGEVLDVRGGYNHRRSRELVLNDRLDWAGFGGGFGIDLGPLRADYAFTSWSSFGGLHQISLQLEP</sequence>
<dbReference type="Gene3D" id="2.40.160.60">
    <property type="entry name" value="Outer membrane protein transport protein (OMPP1/FadL/TodX)"/>
    <property type="match status" value="1"/>
</dbReference>
<evidence type="ECO:0000313" key="1">
    <source>
        <dbReference type="EMBL" id="PEN05518.1"/>
    </source>
</evidence>
<dbReference type="NCBIfam" id="NF033711">
    <property type="entry name" value="T9SS_PorQ"/>
    <property type="match status" value="1"/>
</dbReference>
<gene>
    <name evidence="1" type="ORF">CRI93_12510</name>
</gene>